<dbReference type="EC" id="2.6.1.87" evidence="7"/>
<protein>
    <submittedName>
        <fullName evidence="7">UDP-4-amino-4-deoxy-L-arabinose--oxoglutarate aminotransferase</fullName>
        <ecNumber evidence="7">2.6.1.87</ecNumber>
    </submittedName>
</protein>
<evidence type="ECO:0000256" key="2">
    <source>
        <dbReference type="ARBA" id="ARBA00022576"/>
    </source>
</evidence>
<evidence type="ECO:0000256" key="3">
    <source>
        <dbReference type="ARBA" id="ARBA00022679"/>
    </source>
</evidence>
<dbReference type="Gene3D" id="3.90.1150.10">
    <property type="entry name" value="Aspartate Aminotransferase, domain 1"/>
    <property type="match status" value="1"/>
</dbReference>
<accession>A0ABY3YYF2</accession>
<dbReference type="Pfam" id="PF01041">
    <property type="entry name" value="DegT_DnrJ_EryC1"/>
    <property type="match status" value="1"/>
</dbReference>
<proteinExistence type="inferred from homology"/>
<dbReference type="SUPFAM" id="SSF53383">
    <property type="entry name" value="PLP-dependent transferases"/>
    <property type="match status" value="1"/>
</dbReference>
<evidence type="ECO:0000313" key="8">
    <source>
        <dbReference type="Proteomes" id="UP000829494"/>
    </source>
</evidence>
<dbReference type="InterPro" id="IPR015422">
    <property type="entry name" value="PyrdxlP-dep_Trfase_small"/>
</dbReference>
<reference evidence="7 8" key="1">
    <citation type="submission" date="2022-03" db="EMBL/GenBank/DDBJ databases">
        <title>Complete genome of Streptomyces rimosus ssp. rimosus R7 (=ATCC 10970).</title>
        <authorList>
            <person name="Beganovic S."/>
            <person name="Ruckert C."/>
            <person name="Busche T."/>
            <person name="Kalinowski J."/>
            <person name="Wittmann C."/>
        </authorList>
    </citation>
    <scope>NUCLEOTIDE SEQUENCE [LARGE SCALE GENOMIC DNA]</scope>
    <source>
        <strain evidence="7 8">R7</strain>
    </source>
</reference>
<dbReference type="InterPro" id="IPR000653">
    <property type="entry name" value="DegT/StrS_aminotransferase"/>
</dbReference>
<dbReference type="RefSeq" id="WP_003980172.1">
    <property type="nucleotide sequence ID" value="NZ_CP043497.1"/>
</dbReference>
<keyword evidence="8" id="KW-1185">Reference proteome</keyword>
<dbReference type="CDD" id="cd00616">
    <property type="entry name" value="AHBA_syn"/>
    <property type="match status" value="1"/>
</dbReference>
<comment type="cofactor">
    <cofactor evidence="1">
        <name>pyridoxal 5'-phosphate</name>
        <dbReference type="ChEBI" id="CHEBI:597326"/>
    </cofactor>
</comment>
<keyword evidence="2 7" id="KW-0032">Aminotransferase</keyword>
<evidence type="ECO:0000256" key="6">
    <source>
        <dbReference type="RuleBase" id="RU004508"/>
    </source>
</evidence>
<keyword evidence="3 7" id="KW-0808">Transferase</keyword>
<organism evidence="7 8">
    <name type="scientific">Streptomyces rimosus subsp. rimosus</name>
    <dbReference type="NCBI Taxonomy" id="132474"/>
    <lineage>
        <taxon>Bacteria</taxon>
        <taxon>Bacillati</taxon>
        <taxon>Actinomycetota</taxon>
        <taxon>Actinomycetes</taxon>
        <taxon>Kitasatosporales</taxon>
        <taxon>Streptomycetaceae</taxon>
        <taxon>Streptomyces</taxon>
    </lineage>
</organism>
<evidence type="ECO:0000256" key="1">
    <source>
        <dbReference type="ARBA" id="ARBA00001933"/>
    </source>
</evidence>
<dbReference type="EMBL" id="CP094298">
    <property type="protein sequence ID" value="UNZ02641.1"/>
    <property type="molecule type" value="Genomic_DNA"/>
</dbReference>
<dbReference type="PANTHER" id="PTHR30244">
    <property type="entry name" value="TRANSAMINASE"/>
    <property type="match status" value="1"/>
</dbReference>
<name>A0ABY3YYF2_STRRM</name>
<dbReference type="GO" id="GO:0099620">
    <property type="term" value="F:UDP-4-amino-4-deoxy-L-arabinose aminotransferase"/>
    <property type="evidence" value="ECO:0007669"/>
    <property type="project" value="UniProtKB-EC"/>
</dbReference>
<evidence type="ECO:0000256" key="5">
    <source>
        <dbReference type="ARBA" id="ARBA00038398"/>
    </source>
</evidence>
<dbReference type="InterPro" id="IPR015424">
    <property type="entry name" value="PyrdxlP-dep_Trfase"/>
</dbReference>
<dbReference type="PIRSF" id="PIRSF000390">
    <property type="entry name" value="PLP_StrS"/>
    <property type="match status" value="1"/>
</dbReference>
<gene>
    <name evidence="7" type="primary">arnB1</name>
    <name evidence="7" type="ORF">SRIMR7_10835</name>
</gene>
<keyword evidence="4 6" id="KW-0663">Pyridoxal phosphate</keyword>
<dbReference type="PANTHER" id="PTHR30244:SF34">
    <property type="entry name" value="DTDP-4-AMINO-4,6-DIDEOXYGALACTOSE TRANSAMINASE"/>
    <property type="match status" value="1"/>
</dbReference>
<sequence length="386" mass="40930">MIDLFQPQAGDAELAAVAAVFADRWLGHGPRSAAFEAAFAAHVGVRPEHVLFLNSGTAGLFLATELLGLRPGDEVILPSPSFVAAANAVVRAGGRPVFCDVDARTLNPSAEDIEAAVTPRTKAVVVLHYGGYPGDIARIAARCRAAGRTLIEDCACSVASRADGRAVGTFGDLAMWSFDAAKVLTTGDGGMLYVRDAELAVRARRLAYHGLVQPSGLGHARVSSRWWELDVPEPGRRELGNDLTAAIGTVQLDRLPAFLARRSEIVELYDRELAGCDALRLPPPLPAGHTSSYFFYWVQMAAGLRDRVAAALLRDGIYTTFRYAPLHKVPAFGTGGPALPGAERAAAETLCLPLHPGLGDRDVRRVAAALRGAVAAEGRPVLTREG</sequence>
<dbReference type="Proteomes" id="UP000829494">
    <property type="component" value="Chromosome"/>
</dbReference>
<dbReference type="InterPro" id="IPR015421">
    <property type="entry name" value="PyrdxlP-dep_Trfase_major"/>
</dbReference>
<dbReference type="GeneID" id="66858268"/>
<evidence type="ECO:0000313" key="7">
    <source>
        <dbReference type="EMBL" id="UNZ02641.1"/>
    </source>
</evidence>
<comment type="similarity">
    <text evidence="5">Belongs to the DegT/DnrJ/EryC1 family. L-glutamine:2-deoxy-scyllo-inosose/scyllo-inosose aminotransferase subfamily.</text>
</comment>
<dbReference type="Gene3D" id="3.40.640.10">
    <property type="entry name" value="Type I PLP-dependent aspartate aminotransferase-like (Major domain)"/>
    <property type="match status" value="1"/>
</dbReference>
<evidence type="ECO:0000256" key="4">
    <source>
        <dbReference type="ARBA" id="ARBA00022898"/>
    </source>
</evidence>